<gene>
    <name evidence="1" type="ORF">CCAP1982_LOCUS8662</name>
</gene>
<dbReference type="EMBL" id="CAJHJT010000012">
    <property type="protein sequence ID" value="CAD7000170.1"/>
    <property type="molecule type" value="Genomic_DNA"/>
</dbReference>
<evidence type="ECO:0000313" key="1">
    <source>
        <dbReference type="EMBL" id="CAD7000170.1"/>
    </source>
</evidence>
<reference evidence="1" key="1">
    <citation type="submission" date="2020-11" db="EMBL/GenBank/DDBJ databases">
        <authorList>
            <person name="Whitehead M."/>
        </authorList>
    </citation>
    <scope>NUCLEOTIDE SEQUENCE</scope>
    <source>
        <strain evidence="1">EGII</strain>
    </source>
</reference>
<protein>
    <submittedName>
        <fullName evidence="1">(Mediterranean fruit fly) hypothetical protein</fullName>
    </submittedName>
</protein>
<organism evidence="1 2">
    <name type="scientific">Ceratitis capitata</name>
    <name type="common">Mediterranean fruit fly</name>
    <name type="synonym">Tephritis capitata</name>
    <dbReference type="NCBI Taxonomy" id="7213"/>
    <lineage>
        <taxon>Eukaryota</taxon>
        <taxon>Metazoa</taxon>
        <taxon>Ecdysozoa</taxon>
        <taxon>Arthropoda</taxon>
        <taxon>Hexapoda</taxon>
        <taxon>Insecta</taxon>
        <taxon>Pterygota</taxon>
        <taxon>Neoptera</taxon>
        <taxon>Endopterygota</taxon>
        <taxon>Diptera</taxon>
        <taxon>Brachycera</taxon>
        <taxon>Muscomorpha</taxon>
        <taxon>Tephritoidea</taxon>
        <taxon>Tephritidae</taxon>
        <taxon>Ceratitis</taxon>
        <taxon>Ceratitis</taxon>
    </lineage>
</organism>
<sequence>MSSAGEALPNSRELFGWWVDRGWHWCGSWSVCGKMSAEYLMKDVVTIHLSPEMLRFLSRDRLRVNIAIQYVRVIFKADTSMIYAIANARDEKRRRKTW</sequence>
<evidence type="ECO:0000313" key="2">
    <source>
        <dbReference type="Proteomes" id="UP000606786"/>
    </source>
</evidence>
<proteinExistence type="predicted"/>
<keyword evidence="2" id="KW-1185">Reference proteome</keyword>
<accession>A0A811UMX0</accession>
<dbReference type="Proteomes" id="UP000606786">
    <property type="component" value="Unassembled WGS sequence"/>
</dbReference>
<dbReference type="AlphaFoldDB" id="A0A811UMX0"/>
<comment type="caution">
    <text evidence="1">The sequence shown here is derived from an EMBL/GenBank/DDBJ whole genome shotgun (WGS) entry which is preliminary data.</text>
</comment>
<name>A0A811UMX0_CERCA</name>